<organism evidence="2 3">
    <name type="scientific">Nocardia huaxiensis</name>
    <dbReference type="NCBI Taxonomy" id="2755382"/>
    <lineage>
        <taxon>Bacteria</taxon>
        <taxon>Bacillati</taxon>
        <taxon>Actinomycetota</taxon>
        <taxon>Actinomycetes</taxon>
        <taxon>Mycobacteriales</taxon>
        <taxon>Nocardiaceae</taxon>
        <taxon>Nocardia</taxon>
    </lineage>
</organism>
<evidence type="ECO:0000313" key="2">
    <source>
        <dbReference type="EMBL" id="QLY32525.1"/>
    </source>
</evidence>
<dbReference type="RefSeq" id="WP_181583690.1">
    <property type="nucleotide sequence ID" value="NZ_CP059399.1"/>
</dbReference>
<dbReference type="AlphaFoldDB" id="A0A7D6ZS43"/>
<gene>
    <name evidence="2" type="ORF">H0264_09910</name>
</gene>
<dbReference type="InterPro" id="IPR001509">
    <property type="entry name" value="Epimerase_deHydtase"/>
</dbReference>
<name>A0A7D6ZS43_9NOCA</name>
<dbReference type="Gene3D" id="3.40.50.720">
    <property type="entry name" value="NAD(P)-binding Rossmann-like Domain"/>
    <property type="match status" value="1"/>
</dbReference>
<dbReference type="KEGG" id="nhu:H0264_09910"/>
<proteinExistence type="predicted"/>
<feature type="domain" description="NAD-dependent epimerase/dehydratase" evidence="1">
    <location>
        <begin position="3"/>
        <end position="199"/>
    </location>
</feature>
<evidence type="ECO:0000259" key="1">
    <source>
        <dbReference type="Pfam" id="PF01370"/>
    </source>
</evidence>
<dbReference type="GO" id="GO:0005737">
    <property type="term" value="C:cytoplasm"/>
    <property type="evidence" value="ECO:0007669"/>
    <property type="project" value="TreeGrafter"/>
</dbReference>
<dbReference type="Proteomes" id="UP000515512">
    <property type="component" value="Chromosome"/>
</dbReference>
<dbReference type="Pfam" id="PF01370">
    <property type="entry name" value="Epimerase"/>
    <property type="match status" value="1"/>
</dbReference>
<dbReference type="PANTHER" id="PTHR48079:SF6">
    <property type="entry name" value="NAD(P)-BINDING DOMAIN-CONTAINING PROTEIN-RELATED"/>
    <property type="match status" value="1"/>
</dbReference>
<protein>
    <submittedName>
        <fullName evidence="2">NAD-dependent epimerase/dehydratase family protein</fullName>
    </submittedName>
</protein>
<dbReference type="EMBL" id="CP059399">
    <property type="protein sequence ID" value="QLY32525.1"/>
    <property type="molecule type" value="Genomic_DNA"/>
</dbReference>
<dbReference type="SUPFAM" id="SSF51735">
    <property type="entry name" value="NAD(P)-binding Rossmann-fold domains"/>
    <property type="match status" value="1"/>
</dbReference>
<dbReference type="InterPro" id="IPR036291">
    <property type="entry name" value="NAD(P)-bd_dom_sf"/>
</dbReference>
<dbReference type="InterPro" id="IPR051783">
    <property type="entry name" value="NAD(P)-dependent_oxidoreduct"/>
</dbReference>
<accession>A0A7D6ZS43</accession>
<dbReference type="PANTHER" id="PTHR48079">
    <property type="entry name" value="PROTEIN YEEZ"/>
    <property type="match status" value="1"/>
</dbReference>
<reference evidence="2 3" key="1">
    <citation type="submission" date="2020-07" db="EMBL/GenBank/DDBJ databases">
        <authorList>
            <person name="Zhuang K."/>
            <person name="Ran Y."/>
        </authorList>
    </citation>
    <scope>NUCLEOTIDE SEQUENCE [LARGE SCALE GENOMIC DNA]</scope>
    <source>
        <strain evidence="2 3">WCH-YHL-001</strain>
    </source>
</reference>
<dbReference type="GO" id="GO:0004029">
    <property type="term" value="F:aldehyde dehydrogenase (NAD+) activity"/>
    <property type="evidence" value="ECO:0007669"/>
    <property type="project" value="TreeGrafter"/>
</dbReference>
<evidence type="ECO:0000313" key="3">
    <source>
        <dbReference type="Proteomes" id="UP000515512"/>
    </source>
</evidence>
<sequence>MRVLLIGASGYVGSAVAEHLSSLGQEVVALERPGAAATGYETRTGDLTDPASLTAAVTPDIDAVVNLATPSGDAAVDAAAITALTDPLRGTGKPFVYTSGIWVLGATDGADETTPTNPIPIVGYRPDIERQVLALADADVRAAVIRPGIVHGRGGGIPALLVDLARKHEAPVVVADPAVVWPMVHIDDLADLFAKVVDAAPAGSVWHGISQPAVPVADLAVAAGRAAGVSGEIKVWPLDEARAELGALFADALALSQAITGRAGIDRLRWEPAGPDVISDLTSGSYR</sequence>
<keyword evidence="3" id="KW-1185">Reference proteome</keyword>